<feature type="transmembrane region" description="Helical" evidence="8">
    <location>
        <begin position="168"/>
        <end position="187"/>
    </location>
</feature>
<evidence type="ECO:0000256" key="5">
    <source>
        <dbReference type="ARBA" id="ARBA00022692"/>
    </source>
</evidence>
<evidence type="ECO:0000256" key="1">
    <source>
        <dbReference type="ARBA" id="ARBA00004651"/>
    </source>
</evidence>
<feature type="domain" description="Glycosyltransferase RgtA/B/C/D-like" evidence="9">
    <location>
        <begin position="160"/>
        <end position="285"/>
    </location>
</feature>
<comment type="subcellular location">
    <subcellularLocation>
        <location evidence="1">Cell membrane</location>
        <topology evidence="1">Multi-pass membrane protein</topology>
    </subcellularLocation>
</comment>
<keyword evidence="4" id="KW-0808">Transferase</keyword>
<feature type="transmembrane region" description="Helical" evidence="8">
    <location>
        <begin position="36"/>
        <end position="53"/>
    </location>
</feature>
<keyword evidence="7 8" id="KW-0472">Membrane</keyword>
<organism evidence="10 11">
    <name type="scientific">Paramagnetospirillum marisnigri</name>
    <dbReference type="NCBI Taxonomy" id="1285242"/>
    <lineage>
        <taxon>Bacteria</taxon>
        <taxon>Pseudomonadati</taxon>
        <taxon>Pseudomonadota</taxon>
        <taxon>Alphaproteobacteria</taxon>
        <taxon>Rhodospirillales</taxon>
        <taxon>Magnetospirillaceae</taxon>
        <taxon>Paramagnetospirillum</taxon>
    </lineage>
</organism>
<name>A0A178MMK3_9PROT</name>
<gene>
    <name evidence="10" type="ORF">A6A04_03355</name>
</gene>
<proteinExistence type="predicted"/>
<keyword evidence="11" id="KW-1185">Reference proteome</keyword>
<evidence type="ECO:0000313" key="10">
    <source>
        <dbReference type="EMBL" id="OAN49164.1"/>
    </source>
</evidence>
<dbReference type="RefSeq" id="WP_068493526.1">
    <property type="nucleotide sequence ID" value="NZ_LWQT01000066.1"/>
</dbReference>
<feature type="transmembrane region" description="Helical" evidence="8">
    <location>
        <begin position="426"/>
        <end position="444"/>
    </location>
</feature>
<accession>A0A178MMK3</accession>
<dbReference type="OrthoDB" id="7325482at2"/>
<dbReference type="GO" id="GO:0016763">
    <property type="term" value="F:pentosyltransferase activity"/>
    <property type="evidence" value="ECO:0007669"/>
    <property type="project" value="TreeGrafter"/>
</dbReference>
<feature type="transmembrane region" description="Helical" evidence="8">
    <location>
        <begin position="397"/>
        <end position="414"/>
    </location>
</feature>
<dbReference type="GO" id="GO:0009103">
    <property type="term" value="P:lipopolysaccharide biosynthetic process"/>
    <property type="evidence" value="ECO:0007669"/>
    <property type="project" value="UniProtKB-ARBA"/>
</dbReference>
<feature type="transmembrane region" description="Helical" evidence="8">
    <location>
        <begin position="194"/>
        <end position="213"/>
    </location>
</feature>
<comment type="caution">
    <text evidence="10">The sequence shown here is derived from an EMBL/GenBank/DDBJ whole genome shotgun (WGS) entry which is preliminary data.</text>
</comment>
<evidence type="ECO:0000256" key="3">
    <source>
        <dbReference type="ARBA" id="ARBA00022676"/>
    </source>
</evidence>
<keyword evidence="3" id="KW-0328">Glycosyltransferase</keyword>
<protein>
    <recommendedName>
        <fullName evidence="9">Glycosyltransferase RgtA/B/C/D-like domain-containing protein</fullName>
    </recommendedName>
</protein>
<evidence type="ECO:0000259" key="9">
    <source>
        <dbReference type="Pfam" id="PF13231"/>
    </source>
</evidence>
<evidence type="ECO:0000256" key="4">
    <source>
        <dbReference type="ARBA" id="ARBA00022679"/>
    </source>
</evidence>
<dbReference type="STRING" id="1285242.A6A04_03355"/>
<keyword evidence="6 8" id="KW-1133">Transmembrane helix</keyword>
<feature type="transmembrane region" description="Helical" evidence="8">
    <location>
        <begin position="373"/>
        <end position="391"/>
    </location>
</feature>
<evidence type="ECO:0000256" key="7">
    <source>
        <dbReference type="ARBA" id="ARBA00023136"/>
    </source>
</evidence>
<dbReference type="GO" id="GO:0005886">
    <property type="term" value="C:plasma membrane"/>
    <property type="evidence" value="ECO:0007669"/>
    <property type="project" value="UniProtKB-SubCell"/>
</dbReference>
<dbReference type="PANTHER" id="PTHR33908:SF11">
    <property type="entry name" value="MEMBRANE PROTEIN"/>
    <property type="match status" value="1"/>
</dbReference>
<evidence type="ECO:0000256" key="8">
    <source>
        <dbReference type="SAM" id="Phobius"/>
    </source>
</evidence>
<keyword evidence="2" id="KW-1003">Cell membrane</keyword>
<dbReference type="Pfam" id="PF13231">
    <property type="entry name" value="PMT_2"/>
    <property type="match status" value="1"/>
</dbReference>
<feature type="transmembrane region" description="Helical" evidence="8">
    <location>
        <begin position="242"/>
        <end position="275"/>
    </location>
</feature>
<sequence>MSLLVPLVMAASVLGWGALALRACGVSESLAWRERVAWSFALGIGILGWLAFFPPLLGRVDAAAFTVLCLPGLFGLWWLRGGEAESERPTLWTWALLAVLLLLALGDLAEGLAPPTDADSLAYHFAIPRQILLHGQLIFVPRAADGAIPLLQQMTSLAALALGGEPAMTLWCGLSGWAAVFLTYAVARRHLSRDWSLAAAVAMAGVPAFLYGAGSGQVEARLAAFATMAVLASMESRRRSGLGWAVLAGLAAGLCMASKYPGLLVAFLCGLAVLLQRGGVVKASVFSAAALGLGAQWYGWNWWNTGDPVFPMLFGLVPYHAGVPWNEAQNAAFKLWGATIEAPLPRGVLDILAYPLRVTFFPPDALDAGRTGLGVLPILLAPFAALGAWRYRAHPIVRAWAVAALIGLGFYLLWSVFGASQRVRHYLPFMPLVLVGLLVAAVRVGPRLPLAAGLAAVIMLQLAGQAVFARTFVHRLVADEDRTAFIERNVAWAYGVTWANAHLPADARVVTNVRQWIYLLERPVLFVTPVQQAEVQLLDDRLDVTVFWTQMRARGITHVILPFPLKDIFDPPPEGDRLAMMMARLERIGCASVERVLTGPAPAMSRTLASNGQGNSSVTVLALTPATCRLETR</sequence>
<dbReference type="InterPro" id="IPR038731">
    <property type="entry name" value="RgtA/B/C-like"/>
</dbReference>
<feature type="transmembrane region" description="Helical" evidence="8">
    <location>
        <begin position="91"/>
        <end position="109"/>
    </location>
</feature>
<evidence type="ECO:0000256" key="6">
    <source>
        <dbReference type="ARBA" id="ARBA00022989"/>
    </source>
</evidence>
<dbReference type="InterPro" id="IPR050297">
    <property type="entry name" value="LipidA_mod_glycosyltrf_83"/>
</dbReference>
<evidence type="ECO:0000256" key="2">
    <source>
        <dbReference type="ARBA" id="ARBA00022475"/>
    </source>
</evidence>
<dbReference type="Proteomes" id="UP000078428">
    <property type="component" value="Unassembled WGS sequence"/>
</dbReference>
<dbReference type="AlphaFoldDB" id="A0A178MMK3"/>
<reference evidence="10 11" key="1">
    <citation type="submission" date="2016-04" db="EMBL/GenBank/DDBJ databases">
        <title>Draft genome sequence of freshwater magnetotactic bacteria Magnetospirillum marisnigri SP-1 and Magnetospirillum moscoviense BB-1.</title>
        <authorList>
            <person name="Koziaeva V."/>
            <person name="Dziuba M.V."/>
            <person name="Ivanov T.M."/>
            <person name="Kuznetsov B."/>
            <person name="Grouzdev D.S."/>
        </authorList>
    </citation>
    <scope>NUCLEOTIDE SEQUENCE [LARGE SCALE GENOMIC DNA]</scope>
    <source>
        <strain evidence="10 11">SP-1</strain>
    </source>
</reference>
<keyword evidence="5 8" id="KW-0812">Transmembrane</keyword>
<feature type="transmembrane region" description="Helical" evidence="8">
    <location>
        <begin position="450"/>
        <end position="473"/>
    </location>
</feature>
<feature type="transmembrane region" description="Helical" evidence="8">
    <location>
        <begin position="60"/>
        <end position="79"/>
    </location>
</feature>
<dbReference type="EMBL" id="LWQT01000066">
    <property type="protein sequence ID" value="OAN49164.1"/>
    <property type="molecule type" value="Genomic_DNA"/>
</dbReference>
<evidence type="ECO:0000313" key="11">
    <source>
        <dbReference type="Proteomes" id="UP000078428"/>
    </source>
</evidence>
<dbReference type="PANTHER" id="PTHR33908">
    <property type="entry name" value="MANNOSYLTRANSFERASE YKCB-RELATED"/>
    <property type="match status" value="1"/>
</dbReference>